<dbReference type="Gene3D" id="3.40.50.1820">
    <property type="entry name" value="alpha/beta hydrolase"/>
    <property type="match status" value="1"/>
</dbReference>
<sequence length="309" mass="33551">MRMWSKLITAAATAALLSIGTATAGASAAHAAAKPTAPKPAAAAQAAGPQRADGNHRPVIFIHGFNRTGAGRDCVGYWGDTIPEFKDRGYTTRTWGFYGGDHNCSAVFKGTKNTSVKMLGREFAQYVYKNFSKPGRAVDVVGHSMGGLIVRAALTGTANREPGFPPYLYIEDAVTIATPHAGTKWALGCATTQCKDMRPRSTLLKWLQYVPQSRMGTDWTLVGSADDKIVPMSSSIYGMKLAPHLVWFPKAGGKLGHDKIQTVGYGGWRSYLWNEGDRRNRNDYGTWGHLTGPNPGRIAQNGSFFHHKY</sequence>
<dbReference type="RefSeq" id="WP_184837253.1">
    <property type="nucleotide sequence ID" value="NZ_JACHMN010000002.1"/>
</dbReference>
<evidence type="ECO:0000313" key="3">
    <source>
        <dbReference type="EMBL" id="MBB5870112.1"/>
    </source>
</evidence>
<dbReference type="GO" id="GO:0016042">
    <property type="term" value="P:lipid catabolic process"/>
    <property type="evidence" value="ECO:0007669"/>
    <property type="project" value="InterPro"/>
</dbReference>
<accession>A0A841BTN7</accession>
<name>A0A841BTN7_9ACTN</name>
<feature type="signal peptide" evidence="2">
    <location>
        <begin position="1"/>
        <end position="24"/>
    </location>
</feature>
<evidence type="ECO:0000256" key="2">
    <source>
        <dbReference type="SAM" id="SignalP"/>
    </source>
</evidence>
<evidence type="ECO:0000256" key="1">
    <source>
        <dbReference type="SAM" id="MobiDB-lite"/>
    </source>
</evidence>
<dbReference type="AlphaFoldDB" id="A0A841BTN7"/>
<feature type="region of interest" description="Disordered" evidence="1">
    <location>
        <begin position="36"/>
        <end position="55"/>
    </location>
</feature>
<dbReference type="Pfam" id="PF01674">
    <property type="entry name" value="Lipase_2"/>
    <property type="match status" value="1"/>
</dbReference>
<gene>
    <name evidence="3" type="ORF">F4553_003491</name>
</gene>
<dbReference type="GO" id="GO:0016298">
    <property type="term" value="F:lipase activity"/>
    <property type="evidence" value="ECO:0007669"/>
    <property type="project" value="TreeGrafter"/>
</dbReference>
<protein>
    <submittedName>
        <fullName evidence="3">Pimeloyl-ACP methyl ester carboxylesterase</fullName>
    </submittedName>
</protein>
<keyword evidence="4" id="KW-1185">Reference proteome</keyword>
<reference evidence="3 4" key="1">
    <citation type="submission" date="2020-08" db="EMBL/GenBank/DDBJ databases">
        <title>Sequencing the genomes of 1000 actinobacteria strains.</title>
        <authorList>
            <person name="Klenk H.-P."/>
        </authorList>
    </citation>
    <scope>NUCLEOTIDE SEQUENCE [LARGE SCALE GENOMIC DNA]</scope>
    <source>
        <strain evidence="3 4">DSM 45362</strain>
    </source>
</reference>
<dbReference type="SUPFAM" id="SSF53474">
    <property type="entry name" value="alpha/beta-Hydrolases"/>
    <property type="match status" value="1"/>
</dbReference>
<organism evidence="3 4">
    <name type="scientific">Allocatelliglobosispora scoriae</name>
    <dbReference type="NCBI Taxonomy" id="643052"/>
    <lineage>
        <taxon>Bacteria</taxon>
        <taxon>Bacillati</taxon>
        <taxon>Actinomycetota</taxon>
        <taxon>Actinomycetes</taxon>
        <taxon>Micromonosporales</taxon>
        <taxon>Micromonosporaceae</taxon>
        <taxon>Allocatelliglobosispora</taxon>
    </lineage>
</organism>
<dbReference type="InterPro" id="IPR029058">
    <property type="entry name" value="AB_hydrolase_fold"/>
</dbReference>
<evidence type="ECO:0000313" key="4">
    <source>
        <dbReference type="Proteomes" id="UP000587527"/>
    </source>
</evidence>
<feature type="chain" id="PRO_5038613572" evidence="2">
    <location>
        <begin position="25"/>
        <end position="309"/>
    </location>
</feature>
<dbReference type="PANTHER" id="PTHR32015:SF1">
    <property type="entry name" value="LIPASE"/>
    <property type="match status" value="1"/>
</dbReference>
<dbReference type="InterPro" id="IPR002918">
    <property type="entry name" value="Lipase_EstA/Esterase_EstB"/>
</dbReference>
<dbReference type="Proteomes" id="UP000587527">
    <property type="component" value="Unassembled WGS sequence"/>
</dbReference>
<feature type="compositionally biased region" description="Low complexity" evidence="1">
    <location>
        <begin position="36"/>
        <end position="52"/>
    </location>
</feature>
<keyword evidence="2" id="KW-0732">Signal</keyword>
<dbReference type="EMBL" id="JACHMN010000002">
    <property type="protein sequence ID" value="MBB5870112.1"/>
    <property type="molecule type" value="Genomic_DNA"/>
</dbReference>
<proteinExistence type="predicted"/>
<comment type="caution">
    <text evidence="3">The sequence shown here is derived from an EMBL/GenBank/DDBJ whole genome shotgun (WGS) entry which is preliminary data.</text>
</comment>
<dbReference type="PANTHER" id="PTHR32015">
    <property type="entry name" value="FASTING INDUCED LIPASE"/>
    <property type="match status" value="1"/>
</dbReference>